<evidence type="ECO:0000256" key="6">
    <source>
        <dbReference type="ARBA" id="ARBA00023004"/>
    </source>
</evidence>
<dbReference type="PANTHER" id="PTHR24296">
    <property type="entry name" value="CYTOCHROME P450"/>
    <property type="match status" value="1"/>
</dbReference>
<keyword evidence="5" id="KW-0560">Oxidoreductase</keyword>
<evidence type="ECO:0000256" key="3">
    <source>
        <dbReference type="ARBA" id="ARBA00022617"/>
    </source>
</evidence>
<dbReference type="Proteomes" id="UP001154282">
    <property type="component" value="Unassembled WGS sequence"/>
</dbReference>
<dbReference type="EMBL" id="CAMGYJ010000008">
    <property type="protein sequence ID" value="CAI0463796.1"/>
    <property type="molecule type" value="Genomic_DNA"/>
</dbReference>
<evidence type="ECO:0000256" key="2">
    <source>
        <dbReference type="ARBA" id="ARBA00010617"/>
    </source>
</evidence>
<dbReference type="InterPro" id="IPR036396">
    <property type="entry name" value="Cyt_P450_sf"/>
</dbReference>
<sequence length="91" mass="10705">GEDCLEFKLERWIKDGRVVRENQFKYVVFNASSRMCLGKKFAYTQMKMVDASFLWRYFVEVVDGQCVVPKETTTLYMKHGLLVKLKPRGIC</sequence>
<organism evidence="8 9">
    <name type="scientific">Linum tenue</name>
    <dbReference type="NCBI Taxonomy" id="586396"/>
    <lineage>
        <taxon>Eukaryota</taxon>
        <taxon>Viridiplantae</taxon>
        <taxon>Streptophyta</taxon>
        <taxon>Embryophyta</taxon>
        <taxon>Tracheophyta</taxon>
        <taxon>Spermatophyta</taxon>
        <taxon>Magnoliopsida</taxon>
        <taxon>eudicotyledons</taxon>
        <taxon>Gunneridae</taxon>
        <taxon>Pentapetalae</taxon>
        <taxon>rosids</taxon>
        <taxon>fabids</taxon>
        <taxon>Malpighiales</taxon>
        <taxon>Linaceae</taxon>
        <taxon>Linum</taxon>
    </lineage>
</organism>
<keyword evidence="7" id="KW-0503">Monooxygenase</keyword>
<dbReference type="GO" id="GO:0004497">
    <property type="term" value="F:monooxygenase activity"/>
    <property type="evidence" value="ECO:0007669"/>
    <property type="project" value="UniProtKB-KW"/>
</dbReference>
<name>A0AAV0P044_9ROSI</name>
<dbReference type="GO" id="GO:0016705">
    <property type="term" value="F:oxidoreductase activity, acting on paired donors, with incorporation or reduction of molecular oxygen"/>
    <property type="evidence" value="ECO:0007669"/>
    <property type="project" value="InterPro"/>
</dbReference>
<gene>
    <name evidence="8" type="ORF">LITE_LOCUS35899</name>
</gene>
<feature type="non-terminal residue" evidence="8">
    <location>
        <position position="1"/>
    </location>
</feature>
<dbReference type="Pfam" id="PF00067">
    <property type="entry name" value="p450"/>
    <property type="match status" value="1"/>
</dbReference>
<accession>A0AAV0P044</accession>
<protein>
    <recommendedName>
        <fullName evidence="10">Cytochrome P450</fullName>
    </recommendedName>
</protein>
<reference evidence="8" key="1">
    <citation type="submission" date="2022-08" db="EMBL/GenBank/DDBJ databases">
        <authorList>
            <person name="Gutierrez-Valencia J."/>
        </authorList>
    </citation>
    <scope>NUCLEOTIDE SEQUENCE</scope>
</reference>
<evidence type="ECO:0000256" key="5">
    <source>
        <dbReference type="ARBA" id="ARBA00023002"/>
    </source>
</evidence>
<keyword evidence="4" id="KW-0479">Metal-binding</keyword>
<dbReference type="AlphaFoldDB" id="A0AAV0P044"/>
<dbReference type="SUPFAM" id="SSF48264">
    <property type="entry name" value="Cytochrome P450"/>
    <property type="match status" value="1"/>
</dbReference>
<evidence type="ECO:0008006" key="10">
    <source>
        <dbReference type="Google" id="ProtNLM"/>
    </source>
</evidence>
<comment type="caution">
    <text evidence="8">The sequence shown here is derived from an EMBL/GenBank/DDBJ whole genome shotgun (WGS) entry which is preliminary data.</text>
</comment>
<keyword evidence="9" id="KW-1185">Reference proteome</keyword>
<evidence type="ECO:0000313" key="8">
    <source>
        <dbReference type="EMBL" id="CAI0463796.1"/>
    </source>
</evidence>
<evidence type="ECO:0000256" key="4">
    <source>
        <dbReference type="ARBA" id="ARBA00022723"/>
    </source>
</evidence>
<dbReference type="GO" id="GO:0005506">
    <property type="term" value="F:iron ion binding"/>
    <property type="evidence" value="ECO:0007669"/>
    <property type="project" value="InterPro"/>
</dbReference>
<dbReference type="InterPro" id="IPR001128">
    <property type="entry name" value="Cyt_P450"/>
</dbReference>
<keyword evidence="6" id="KW-0408">Iron</keyword>
<comment type="cofactor">
    <cofactor evidence="1">
        <name>heme</name>
        <dbReference type="ChEBI" id="CHEBI:30413"/>
    </cofactor>
</comment>
<dbReference type="GO" id="GO:0020037">
    <property type="term" value="F:heme binding"/>
    <property type="evidence" value="ECO:0007669"/>
    <property type="project" value="InterPro"/>
</dbReference>
<keyword evidence="3" id="KW-0349">Heme</keyword>
<proteinExistence type="inferred from homology"/>
<evidence type="ECO:0000256" key="1">
    <source>
        <dbReference type="ARBA" id="ARBA00001971"/>
    </source>
</evidence>
<evidence type="ECO:0000256" key="7">
    <source>
        <dbReference type="ARBA" id="ARBA00023033"/>
    </source>
</evidence>
<evidence type="ECO:0000313" key="9">
    <source>
        <dbReference type="Proteomes" id="UP001154282"/>
    </source>
</evidence>
<comment type="similarity">
    <text evidence="2">Belongs to the cytochrome P450 family.</text>
</comment>
<dbReference type="Gene3D" id="1.10.630.10">
    <property type="entry name" value="Cytochrome P450"/>
    <property type="match status" value="1"/>
</dbReference>